<accession>A0ABD1K2Y2</accession>
<dbReference type="SMART" id="SM00462">
    <property type="entry name" value="PTB"/>
    <property type="match status" value="1"/>
</dbReference>
<dbReference type="SUPFAM" id="SSF50044">
    <property type="entry name" value="SH3-domain"/>
    <property type="match status" value="1"/>
</dbReference>
<dbReference type="EMBL" id="JBHFQA010000009">
    <property type="protein sequence ID" value="KAL2093486.1"/>
    <property type="molecule type" value="Genomic_DNA"/>
</dbReference>
<dbReference type="SUPFAM" id="SSF50729">
    <property type="entry name" value="PH domain-like"/>
    <property type="match status" value="1"/>
</dbReference>
<dbReference type="PROSITE" id="PS50002">
    <property type="entry name" value="SH3"/>
    <property type="match status" value="1"/>
</dbReference>
<dbReference type="CDD" id="cd11943">
    <property type="entry name" value="SH3_JIP1"/>
    <property type="match status" value="1"/>
</dbReference>
<evidence type="ECO:0000259" key="8">
    <source>
        <dbReference type="PROSITE" id="PS01179"/>
    </source>
</evidence>
<feature type="compositionally biased region" description="Acidic residues" evidence="7">
    <location>
        <begin position="365"/>
        <end position="379"/>
    </location>
</feature>
<keyword evidence="11" id="KW-1185">Reference proteome</keyword>
<name>A0ABD1K2Y2_9TELE</name>
<evidence type="ECO:0000256" key="3">
    <source>
        <dbReference type="ARBA" id="ARBA00022443"/>
    </source>
</evidence>
<dbReference type="InterPro" id="IPR011993">
    <property type="entry name" value="PH-like_dom_sf"/>
</dbReference>
<evidence type="ECO:0000313" key="10">
    <source>
        <dbReference type="EMBL" id="KAL2093486.1"/>
    </source>
</evidence>
<dbReference type="GO" id="GO:0005737">
    <property type="term" value="C:cytoplasm"/>
    <property type="evidence" value="ECO:0007669"/>
    <property type="project" value="UniProtKB-SubCell"/>
</dbReference>
<evidence type="ECO:0000256" key="7">
    <source>
        <dbReference type="SAM" id="MobiDB-lite"/>
    </source>
</evidence>
<protein>
    <recommendedName>
        <fullName evidence="12">C-Jun-amino-terminal kinase-interacting protein 1</fullName>
    </recommendedName>
</protein>
<dbReference type="InterPro" id="IPR035638">
    <property type="entry name" value="JIP1_SH3"/>
</dbReference>
<feature type="region of interest" description="Disordered" evidence="7">
    <location>
        <begin position="361"/>
        <end position="469"/>
    </location>
</feature>
<dbReference type="Proteomes" id="UP001591681">
    <property type="component" value="Unassembled WGS sequence"/>
</dbReference>
<comment type="subcellular location">
    <subcellularLocation>
        <location evidence="1">Cytoplasm</location>
    </subcellularLocation>
</comment>
<feature type="compositionally biased region" description="Low complexity" evidence="7">
    <location>
        <begin position="394"/>
        <end position="417"/>
    </location>
</feature>
<feature type="compositionally biased region" description="Basic and acidic residues" evidence="7">
    <location>
        <begin position="194"/>
        <end position="212"/>
    </location>
</feature>
<evidence type="ECO:0000256" key="2">
    <source>
        <dbReference type="ARBA" id="ARBA00009866"/>
    </source>
</evidence>
<dbReference type="CDD" id="cd01212">
    <property type="entry name" value="PTB_JIP"/>
    <property type="match status" value="1"/>
</dbReference>
<dbReference type="Gene3D" id="2.30.30.40">
    <property type="entry name" value="SH3 Domains"/>
    <property type="match status" value="1"/>
</dbReference>
<evidence type="ECO:0000259" key="9">
    <source>
        <dbReference type="PROSITE" id="PS50002"/>
    </source>
</evidence>
<feature type="compositionally biased region" description="Basic residues" evidence="7">
    <location>
        <begin position="425"/>
        <end position="441"/>
    </location>
</feature>
<feature type="domain" description="SH3" evidence="9">
    <location>
        <begin position="664"/>
        <end position="725"/>
    </location>
</feature>
<evidence type="ECO:0000313" key="11">
    <source>
        <dbReference type="Proteomes" id="UP001591681"/>
    </source>
</evidence>
<dbReference type="PANTHER" id="PTHR47437:SF3">
    <property type="entry name" value="C-JUN-AMINO-TERMINAL KINASE-INTERACTING PROTEIN 1"/>
    <property type="match status" value="1"/>
</dbReference>
<dbReference type="PROSITE" id="PS01179">
    <property type="entry name" value="PID"/>
    <property type="match status" value="1"/>
</dbReference>
<dbReference type="InterPro" id="IPR006020">
    <property type="entry name" value="PTB/PI_dom"/>
</dbReference>
<feature type="compositionally biased region" description="Acidic residues" evidence="7">
    <location>
        <begin position="582"/>
        <end position="600"/>
    </location>
</feature>
<feature type="region of interest" description="Disordered" evidence="7">
    <location>
        <begin position="582"/>
        <end position="631"/>
    </location>
</feature>
<dbReference type="InterPro" id="IPR001452">
    <property type="entry name" value="SH3_domain"/>
</dbReference>
<dbReference type="AlphaFoldDB" id="A0ABD1K2Y2"/>
<dbReference type="FunFam" id="2.30.30.40:FF:000032">
    <property type="entry name" value="Putative C-Jun-amino-terminal kinase-interacting protein 2"/>
    <property type="match status" value="1"/>
</dbReference>
<feature type="compositionally biased region" description="Low complexity" evidence="7">
    <location>
        <begin position="618"/>
        <end position="629"/>
    </location>
</feature>
<gene>
    <name evidence="10" type="ORF">ACEWY4_010798</name>
</gene>
<feature type="compositionally biased region" description="Low complexity" evidence="7">
    <location>
        <begin position="269"/>
        <end position="291"/>
    </location>
</feature>
<keyword evidence="5" id="KW-0597">Phosphoprotein</keyword>
<evidence type="ECO:0000256" key="4">
    <source>
        <dbReference type="ARBA" id="ARBA00022490"/>
    </source>
</evidence>
<keyword evidence="4" id="KW-0963">Cytoplasm</keyword>
<dbReference type="FunFam" id="2.30.29.30:FF:000108">
    <property type="entry name" value="C-Jun-amino-terminal kinase-interacting protein 1 isoform X2"/>
    <property type="match status" value="1"/>
</dbReference>
<dbReference type="PANTHER" id="PTHR47437">
    <property type="entry name" value="JNK-INTERACTING PROTEIN 1-LIKE PROTEIN"/>
    <property type="match status" value="1"/>
</dbReference>
<dbReference type="InterPro" id="IPR047178">
    <property type="entry name" value="JIP1_scaffold"/>
</dbReference>
<reference evidence="10 11" key="1">
    <citation type="submission" date="2024-09" db="EMBL/GenBank/DDBJ databases">
        <title>A chromosome-level genome assembly of Gray's grenadier anchovy, Coilia grayii.</title>
        <authorList>
            <person name="Fu Z."/>
        </authorList>
    </citation>
    <scope>NUCLEOTIDE SEQUENCE [LARGE SCALE GENOMIC DNA]</scope>
    <source>
        <strain evidence="10">G4</strain>
        <tissue evidence="10">Muscle</tissue>
    </source>
</reference>
<comment type="caution">
    <text evidence="10">The sequence shown here is derived from an EMBL/GenBank/DDBJ whole genome shotgun (WGS) entry which is preliminary data.</text>
</comment>
<sequence>MSSMPSLVAVKGTLKAPLCYSIRLTHDISLEEYEDDDLSEVTEIGDEHGPSPTFCTVDVNGHMSVAANGAARTAQRRRGVVELQSEMLHLDLIDAEEGGIQEDDEWQQQEEEERRTTTTRRKEEAIDAVRQQPQRQREREEGPGGAAPPDIQQPLLREPALTAMDTYRPKRPTTLNLFPQVPRTQDTINNNSFGDKDRRKEKGKEKGKEKATGEQGSHGGKIRERTCSKHSAGGSTSTAAHRAGGGVDSKAQKKPSTAQHPKPSAAQSNAAAAATATATATANATATTTAAKPAMRETMGAPVREQVHSCHTSVASVEASVEKAHYHRVNGSRETVRYPGANGAVYREQERYPRYFGGADMNFIDVDDDQPEEEEDEEEVIRLSPMQHRNGGDSSSSGRPSLSQSSDSNRMSLSSDSEAPPPCPQHHHSHPHHHSHNHNHKPSISEEDEDEDGVYPPTPPRRTVSLSEAVGRETAWRTIAEVDEDEEEEEAVVVNGASVVTGVGVAAPAGLVAAVAAGTEGGAKAATAEAEGKPTTAEPAVSSSDARGLTYDSVKYTLVVDEGAQLELVSLKQCYKVYQDSDSDDNTVYESALEEEEEREGEERAHRRLKREQSSGLSAATTTDSSSDAPRSRKFRNVFANGHASSLSGAESFGLFSCVIGGKEREQSHRAVFRFVPRHEDELELEADDPLLLEAQAEDLWCEAYNMRTGIRGIFPAFYAVKVVKETTQTKEEKGDWVDTFWVKFLGSVQVPYHKGNDVLCAAMQKIATNRRLQMQFSPSVCVVEINLRGVKIIVKDDCRTADRGDKCCHFFQLKNISFCGCHPKNKKYFGLITKHPAYQRFACHVFFSEESTAALAESVGKAFQQYYKEHMAYSCPTEDIFLE</sequence>
<organism evidence="10 11">
    <name type="scientific">Coilia grayii</name>
    <name type="common">Gray's grenadier anchovy</name>
    <dbReference type="NCBI Taxonomy" id="363190"/>
    <lineage>
        <taxon>Eukaryota</taxon>
        <taxon>Metazoa</taxon>
        <taxon>Chordata</taxon>
        <taxon>Craniata</taxon>
        <taxon>Vertebrata</taxon>
        <taxon>Euteleostomi</taxon>
        <taxon>Actinopterygii</taxon>
        <taxon>Neopterygii</taxon>
        <taxon>Teleostei</taxon>
        <taxon>Clupei</taxon>
        <taxon>Clupeiformes</taxon>
        <taxon>Clupeoidei</taxon>
        <taxon>Engraulidae</taxon>
        <taxon>Coilinae</taxon>
        <taxon>Coilia</taxon>
    </lineage>
</organism>
<feature type="region of interest" description="Disordered" evidence="7">
    <location>
        <begin position="96"/>
        <end position="307"/>
    </location>
</feature>
<dbReference type="Gene3D" id="2.30.29.30">
    <property type="entry name" value="Pleckstrin-homology domain (PH domain)/Phosphotyrosine-binding domain (PTB)"/>
    <property type="match status" value="1"/>
</dbReference>
<proteinExistence type="inferred from homology"/>
<feature type="compositionally biased region" description="Polar residues" evidence="7">
    <location>
        <begin position="173"/>
        <end position="193"/>
    </location>
</feature>
<evidence type="ECO:0000256" key="5">
    <source>
        <dbReference type="ARBA" id="ARBA00022553"/>
    </source>
</evidence>
<dbReference type="SMART" id="SM00326">
    <property type="entry name" value="SH3"/>
    <property type="match status" value="1"/>
</dbReference>
<comment type="similarity">
    <text evidence="2">Belongs to the JIP scaffold family.</text>
</comment>
<evidence type="ECO:0000256" key="6">
    <source>
        <dbReference type="PROSITE-ProRule" id="PRU00192"/>
    </source>
</evidence>
<evidence type="ECO:0008006" key="12">
    <source>
        <dbReference type="Google" id="ProtNLM"/>
    </source>
</evidence>
<keyword evidence="3 6" id="KW-0728">SH3 domain</keyword>
<dbReference type="Pfam" id="PF14604">
    <property type="entry name" value="SH3_9"/>
    <property type="match status" value="1"/>
</dbReference>
<evidence type="ECO:0000256" key="1">
    <source>
        <dbReference type="ARBA" id="ARBA00004496"/>
    </source>
</evidence>
<dbReference type="InterPro" id="IPR036028">
    <property type="entry name" value="SH3-like_dom_sf"/>
</dbReference>
<dbReference type="Pfam" id="PF00640">
    <property type="entry name" value="PID"/>
    <property type="match status" value="1"/>
</dbReference>
<feature type="compositionally biased region" description="Basic and acidic residues" evidence="7">
    <location>
        <begin position="112"/>
        <end position="127"/>
    </location>
</feature>
<feature type="domain" description="PID" evidence="8">
    <location>
        <begin position="838"/>
        <end position="870"/>
    </location>
</feature>
<feature type="compositionally biased region" description="Acidic residues" evidence="7">
    <location>
        <begin position="96"/>
        <end position="111"/>
    </location>
</feature>